<dbReference type="OrthoDB" id="2943894at2759"/>
<name>A0A067T1A7_GALM3</name>
<dbReference type="Proteomes" id="UP000027222">
    <property type="component" value="Unassembled WGS sequence"/>
</dbReference>
<evidence type="ECO:0000256" key="4">
    <source>
        <dbReference type="ARBA" id="ARBA00022525"/>
    </source>
</evidence>
<evidence type="ECO:0000256" key="1">
    <source>
        <dbReference type="ARBA" id="ARBA00004191"/>
    </source>
</evidence>
<dbReference type="STRING" id="685588.A0A067T1A7"/>
<feature type="chain" id="PRO_5013987078" description="Hydrophobin" evidence="6">
    <location>
        <begin position="20"/>
        <end position="109"/>
    </location>
</feature>
<comment type="subcellular location">
    <subcellularLocation>
        <location evidence="1 6">Secreted</location>
        <location evidence="1 6">Cell wall</location>
    </subcellularLocation>
</comment>
<keyword evidence="4 6" id="KW-0964">Secreted</keyword>
<reference evidence="8" key="1">
    <citation type="journal article" date="2014" name="Proc. Natl. Acad. Sci. U.S.A.">
        <title>Extensive sampling of basidiomycete genomes demonstrates inadequacy of the white-rot/brown-rot paradigm for wood decay fungi.</title>
        <authorList>
            <person name="Riley R."/>
            <person name="Salamov A.A."/>
            <person name="Brown D.W."/>
            <person name="Nagy L.G."/>
            <person name="Floudas D."/>
            <person name="Held B.W."/>
            <person name="Levasseur A."/>
            <person name="Lombard V."/>
            <person name="Morin E."/>
            <person name="Otillar R."/>
            <person name="Lindquist E.A."/>
            <person name="Sun H."/>
            <person name="LaButti K.M."/>
            <person name="Schmutz J."/>
            <person name="Jabbour D."/>
            <person name="Luo H."/>
            <person name="Baker S.E."/>
            <person name="Pisabarro A.G."/>
            <person name="Walton J.D."/>
            <person name="Blanchette R.A."/>
            <person name="Henrissat B."/>
            <person name="Martin F."/>
            <person name="Cullen D."/>
            <person name="Hibbett D.S."/>
            <person name="Grigoriev I.V."/>
        </authorList>
    </citation>
    <scope>NUCLEOTIDE SEQUENCE [LARGE SCALE GENOMIC DNA]</scope>
    <source>
        <strain evidence="8">CBS 339.88</strain>
    </source>
</reference>
<evidence type="ECO:0000256" key="3">
    <source>
        <dbReference type="ARBA" id="ARBA00022512"/>
    </source>
</evidence>
<dbReference type="GO" id="GO:0009277">
    <property type="term" value="C:fungal-type cell wall"/>
    <property type="evidence" value="ECO:0007669"/>
    <property type="project" value="InterPro"/>
</dbReference>
<proteinExistence type="inferred from homology"/>
<evidence type="ECO:0000256" key="2">
    <source>
        <dbReference type="ARBA" id="ARBA00010446"/>
    </source>
</evidence>
<accession>A0A067T1A7</accession>
<organism evidence="7 8">
    <name type="scientific">Galerina marginata (strain CBS 339.88)</name>
    <dbReference type="NCBI Taxonomy" id="685588"/>
    <lineage>
        <taxon>Eukaryota</taxon>
        <taxon>Fungi</taxon>
        <taxon>Dikarya</taxon>
        <taxon>Basidiomycota</taxon>
        <taxon>Agaricomycotina</taxon>
        <taxon>Agaricomycetes</taxon>
        <taxon>Agaricomycetidae</taxon>
        <taxon>Agaricales</taxon>
        <taxon>Agaricineae</taxon>
        <taxon>Strophariaceae</taxon>
        <taxon>Galerina</taxon>
    </lineage>
</organism>
<keyword evidence="3 6" id="KW-0134">Cell wall</keyword>
<keyword evidence="5 6" id="KW-1015">Disulfide bond</keyword>
<dbReference type="HOGENOM" id="CLU_105134_2_0_1"/>
<keyword evidence="8" id="KW-1185">Reference proteome</keyword>
<evidence type="ECO:0000313" key="8">
    <source>
        <dbReference type="Proteomes" id="UP000027222"/>
    </source>
</evidence>
<dbReference type="SMART" id="SM00075">
    <property type="entry name" value="HYDRO"/>
    <property type="match status" value="1"/>
</dbReference>
<dbReference type="GO" id="GO:0005199">
    <property type="term" value="F:structural constituent of cell wall"/>
    <property type="evidence" value="ECO:0007669"/>
    <property type="project" value="InterPro"/>
</dbReference>
<comment type="similarity">
    <text evidence="2 6">Belongs to the fungal hydrophobin family.</text>
</comment>
<dbReference type="InterPro" id="IPR001338">
    <property type="entry name" value="Class_I_Hydrophobin"/>
</dbReference>
<evidence type="ECO:0000256" key="6">
    <source>
        <dbReference type="RuleBase" id="RU365009"/>
    </source>
</evidence>
<sequence length="109" mass="10694">MFSKVALFVAAAFATSAVASPMIYDSCNSGPVMCCGSLNAPGTAGANYALGLIDVVVTGLTGQIGAQCNPITVIGAGTGANCATAPVCCEKNFFNQLVGVNCSPVVAGV</sequence>
<evidence type="ECO:0000313" key="7">
    <source>
        <dbReference type="EMBL" id="KDR72813.1"/>
    </source>
</evidence>
<gene>
    <name evidence="7" type="ORF">GALMADRAFT_252085</name>
</gene>
<dbReference type="EMBL" id="KL142387">
    <property type="protein sequence ID" value="KDR72813.1"/>
    <property type="molecule type" value="Genomic_DNA"/>
</dbReference>
<dbReference type="AlphaFoldDB" id="A0A067T1A7"/>
<protein>
    <recommendedName>
        <fullName evidence="6">Hydrophobin</fullName>
    </recommendedName>
</protein>
<dbReference type="CDD" id="cd23507">
    <property type="entry name" value="hydrophobin_I"/>
    <property type="match status" value="1"/>
</dbReference>
<feature type="signal peptide" evidence="6">
    <location>
        <begin position="1"/>
        <end position="19"/>
    </location>
</feature>
<dbReference type="Pfam" id="PF01185">
    <property type="entry name" value="Hydrophobin"/>
    <property type="match status" value="1"/>
</dbReference>
<keyword evidence="6" id="KW-0732">Signal</keyword>
<evidence type="ECO:0000256" key="5">
    <source>
        <dbReference type="ARBA" id="ARBA00023157"/>
    </source>
</evidence>